<feature type="coiled-coil region" evidence="6">
    <location>
        <begin position="285"/>
        <end position="354"/>
    </location>
</feature>
<dbReference type="NCBIfam" id="TIGR00765">
    <property type="entry name" value="yihY_not_rbn"/>
    <property type="match status" value="1"/>
</dbReference>
<feature type="transmembrane region" description="Helical" evidence="7">
    <location>
        <begin position="228"/>
        <end position="252"/>
    </location>
</feature>
<organism evidence="8 9">
    <name type="scientific">Natronoglomus mannanivorans</name>
    <dbReference type="NCBI Taxonomy" id="2979990"/>
    <lineage>
        <taxon>Archaea</taxon>
        <taxon>Methanobacteriati</taxon>
        <taxon>Methanobacteriota</taxon>
        <taxon>Stenosarchaea group</taxon>
        <taxon>Halobacteria</taxon>
        <taxon>Halobacteriales</taxon>
        <taxon>Natrialbaceae</taxon>
        <taxon>Natronoglomus</taxon>
    </lineage>
</organism>
<evidence type="ECO:0000256" key="2">
    <source>
        <dbReference type="ARBA" id="ARBA00022475"/>
    </source>
</evidence>
<evidence type="ECO:0000256" key="3">
    <source>
        <dbReference type="ARBA" id="ARBA00022692"/>
    </source>
</evidence>
<feature type="transmembrane region" description="Helical" evidence="7">
    <location>
        <begin position="162"/>
        <end position="183"/>
    </location>
</feature>
<dbReference type="EMBL" id="JAOPKB010000001">
    <property type="protein sequence ID" value="MCU4971724.1"/>
    <property type="molecule type" value="Genomic_DNA"/>
</dbReference>
<keyword evidence="2" id="KW-1003">Cell membrane</keyword>
<accession>A0ABT2Q9W3</accession>
<sequence length="386" mass="42192">MVNVRRVVPVTKAVIGGIQKQNVSFMAASIAYQAFLSLIPLLVLLFFLVSILGDEGLAAEVTAMTEGFMPESGNQLLEDTIEGSVATAGTSIIGIVTLVWGSLKIFRGLDTAFSEIYASTAENSIVSQIRDGLIVFGAIVLAVVAAAGATVVFTFFPQIPFIGLLNPLLLVVGLTVAFYPMYYFFPDVEVTKREILPGVVVAAVGWATLQALFQVYVALSGGSTGGEILGAVILLLTWLYFGGFVLLIGAVVNATVGGQLPSLEETDDDVDIGDGRREELEAASEAKAEAKTRRIRRELEHLEARYESLERDHARLERDLDAQRGRRYDLEDANAALEERIDDLERENEALRARLELRRRPPWKRAVRWLAGRTTVFSVGTVERDD</sequence>
<keyword evidence="3 7" id="KW-0812">Transmembrane</keyword>
<dbReference type="Pfam" id="PF03631">
    <property type="entry name" value="Virul_fac_BrkB"/>
    <property type="match status" value="1"/>
</dbReference>
<proteinExistence type="predicted"/>
<gene>
    <name evidence="8" type="ORF">OB955_03100</name>
</gene>
<evidence type="ECO:0000256" key="4">
    <source>
        <dbReference type="ARBA" id="ARBA00022989"/>
    </source>
</evidence>
<evidence type="ECO:0000313" key="9">
    <source>
        <dbReference type="Proteomes" id="UP001320972"/>
    </source>
</evidence>
<dbReference type="PANTHER" id="PTHR30213:SF0">
    <property type="entry name" value="UPF0761 MEMBRANE PROTEIN YIHY"/>
    <property type="match status" value="1"/>
</dbReference>
<feature type="transmembrane region" description="Helical" evidence="7">
    <location>
        <begin position="30"/>
        <end position="52"/>
    </location>
</feature>
<feature type="transmembrane region" description="Helical" evidence="7">
    <location>
        <begin position="195"/>
        <end position="216"/>
    </location>
</feature>
<protein>
    <submittedName>
        <fullName evidence="8">YihY family inner membrane protein</fullName>
    </submittedName>
</protein>
<evidence type="ECO:0000256" key="1">
    <source>
        <dbReference type="ARBA" id="ARBA00004651"/>
    </source>
</evidence>
<keyword evidence="9" id="KW-1185">Reference proteome</keyword>
<evidence type="ECO:0000256" key="5">
    <source>
        <dbReference type="ARBA" id="ARBA00023136"/>
    </source>
</evidence>
<dbReference type="InterPro" id="IPR017039">
    <property type="entry name" value="Virul_fac_BrkB"/>
</dbReference>
<reference evidence="8 9" key="1">
    <citation type="submission" date="2022-09" db="EMBL/GenBank/DDBJ databases">
        <title>Enrichment on poylsaccharides allowed isolation of novel metabolic and taxonomic groups of Haloarchaea.</title>
        <authorList>
            <person name="Sorokin D.Y."/>
            <person name="Elcheninov A.G."/>
            <person name="Khizhniak T.V."/>
            <person name="Kolganova T.V."/>
            <person name="Kublanov I.V."/>
        </authorList>
    </citation>
    <scope>NUCLEOTIDE SEQUENCE [LARGE SCALE GENOMIC DNA]</scope>
    <source>
        <strain evidence="8 9">AArc-m2/3/4</strain>
    </source>
</reference>
<evidence type="ECO:0000313" key="8">
    <source>
        <dbReference type="EMBL" id="MCU4971724.1"/>
    </source>
</evidence>
<dbReference type="RefSeq" id="WP_338006929.1">
    <property type="nucleotide sequence ID" value="NZ_JAOPKB010000001.1"/>
</dbReference>
<dbReference type="Proteomes" id="UP001320972">
    <property type="component" value="Unassembled WGS sequence"/>
</dbReference>
<feature type="transmembrane region" description="Helical" evidence="7">
    <location>
        <begin position="85"/>
        <end position="103"/>
    </location>
</feature>
<keyword evidence="6" id="KW-0175">Coiled coil</keyword>
<comment type="subcellular location">
    <subcellularLocation>
        <location evidence="1">Cell membrane</location>
        <topology evidence="1">Multi-pass membrane protein</topology>
    </subcellularLocation>
</comment>
<keyword evidence="4 7" id="KW-1133">Transmembrane helix</keyword>
<name>A0ABT2Q9W3_9EURY</name>
<evidence type="ECO:0000256" key="6">
    <source>
        <dbReference type="SAM" id="Coils"/>
    </source>
</evidence>
<feature type="transmembrane region" description="Helical" evidence="7">
    <location>
        <begin position="133"/>
        <end position="156"/>
    </location>
</feature>
<keyword evidence="5 7" id="KW-0472">Membrane</keyword>
<evidence type="ECO:0000256" key="7">
    <source>
        <dbReference type="SAM" id="Phobius"/>
    </source>
</evidence>
<dbReference type="PANTHER" id="PTHR30213">
    <property type="entry name" value="INNER MEMBRANE PROTEIN YHJD"/>
    <property type="match status" value="1"/>
</dbReference>
<comment type="caution">
    <text evidence="8">The sequence shown here is derived from an EMBL/GenBank/DDBJ whole genome shotgun (WGS) entry which is preliminary data.</text>
</comment>